<comment type="caution">
    <text evidence="2">The sequence shown here is derived from an EMBL/GenBank/DDBJ whole genome shotgun (WGS) entry which is preliminary data.</text>
</comment>
<dbReference type="EMBL" id="JBHSIS010000004">
    <property type="protein sequence ID" value="MFC4853867.1"/>
    <property type="molecule type" value="Genomic_DNA"/>
</dbReference>
<name>A0ABV9RX43_9PSEU</name>
<keyword evidence="3" id="KW-1185">Reference proteome</keyword>
<evidence type="ECO:0000313" key="2">
    <source>
        <dbReference type="EMBL" id="MFC4853867.1"/>
    </source>
</evidence>
<evidence type="ECO:0000256" key="1">
    <source>
        <dbReference type="SAM" id="Phobius"/>
    </source>
</evidence>
<accession>A0ABV9RX43</accession>
<gene>
    <name evidence="2" type="ORF">ACFPCV_10155</name>
</gene>
<feature type="transmembrane region" description="Helical" evidence="1">
    <location>
        <begin position="29"/>
        <end position="51"/>
    </location>
</feature>
<dbReference type="RefSeq" id="WP_378055830.1">
    <property type="nucleotide sequence ID" value="NZ_JBHSIS010000004.1"/>
</dbReference>
<keyword evidence="1" id="KW-0812">Transmembrane</keyword>
<keyword evidence="1" id="KW-0472">Membrane</keyword>
<keyword evidence="1" id="KW-1133">Transmembrane helix</keyword>
<dbReference type="Proteomes" id="UP001595859">
    <property type="component" value="Unassembled WGS sequence"/>
</dbReference>
<reference evidence="3" key="1">
    <citation type="journal article" date="2019" name="Int. J. Syst. Evol. Microbiol.">
        <title>The Global Catalogue of Microorganisms (GCM) 10K type strain sequencing project: providing services to taxonomists for standard genome sequencing and annotation.</title>
        <authorList>
            <consortium name="The Broad Institute Genomics Platform"/>
            <consortium name="The Broad Institute Genome Sequencing Center for Infectious Disease"/>
            <person name="Wu L."/>
            <person name="Ma J."/>
        </authorList>
    </citation>
    <scope>NUCLEOTIDE SEQUENCE [LARGE SCALE GENOMIC DNA]</scope>
    <source>
        <strain evidence="3">ZS-22-S1</strain>
    </source>
</reference>
<feature type="transmembrane region" description="Helical" evidence="1">
    <location>
        <begin position="63"/>
        <end position="87"/>
    </location>
</feature>
<proteinExistence type="predicted"/>
<sequence length="251" mass="26634">MGRGTERRDDWRARMALRGGPLSHAIARAGWLVCAILGALAMVGVAVLYAASPGERGADNSVAANFVGGMIVMVPIGAAIGALLGLAAQTAARTWLRNPTEAERRVARAAEMAAVTQIPAHGLRASGRWARSYETCARSVAAYHHVVTTLPDGAGRDWLAGIGQTLDDELAESLRLARLGENLELGDGRPAGTALRVLDRLHAAERSFAETTERAAAIALELRDESDFVRVRAQLDMLAGQTPHLRASGHH</sequence>
<evidence type="ECO:0000313" key="3">
    <source>
        <dbReference type="Proteomes" id="UP001595859"/>
    </source>
</evidence>
<protein>
    <submittedName>
        <fullName evidence="2">Uncharacterized protein</fullName>
    </submittedName>
</protein>
<organism evidence="2 3">
    <name type="scientific">Actinophytocola glycyrrhizae</name>
    <dbReference type="NCBI Taxonomy" id="2044873"/>
    <lineage>
        <taxon>Bacteria</taxon>
        <taxon>Bacillati</taxon>
        <taxon>Actinomycetota</taxon>
        <taxon>Actinomycetes</taxon>
        <taxon>Pseudonocardiales</taxon>
        <taxon>Pseudonocardiaceae</taxon>
    </lineage>
</organism>